<evidence type="ECO:0000313" key="1">
    <source>
        <dbReference type="EMBL" id="CAD9695883.1"/>
    </source>
</evidence>
<name>A0A7S2SC94_9STRA</name>
<organism evidence="1">
    <name type="scientific">Eucampia antarctica</name>
    <dbReference type="NCBI Taxonomy" id="49252"/>
    <lineage>
        <taxon>Eukaryota</taxon>
        <taxon>Sar</taxon>
        <taxon>Stramenopiles</taxon>
        <taxon>Ochrophyta</taxon>
        <taxon>Bacillariophyta</taxon>
        <taxon>Mediophyceae</taxon>
        <taxon>Biddulphiophycidae</taxon>
        <taxon>Hemiaulales</taxon>
        <taxon>Hemiaulaceae</taxon>
        <taxon>Eucampia</taxon>
    </lineage>
</organism>
<protein>
    <submittedName>
        <fullName evidence="1">Uncharacterized protein</fullName>
    </submittedName>
</protein>
<dbReference type="EMBL" id="HBHI01027111">
    <property type="protein sequence ID" value="CAD9695883.1"/>
    <property type="molecule type" value="Transcribed_RNA"/>
</dbReference>
<proteinExistence type="predicted"/>
<reference evidence="1" key="1">
    <citation type="submission" date="2021-01" db="EMBL/GenBank/DDBJ databases">
        <authorList>
            <person name="Corre E."/>
            <person name="Pelletier E."/>
            <person name="Niang G."/>
            <person name="Scheremetjew M."/>
            <person name="Finn R."/>
            <person name="Kale V."/>
            <person name="Holt S."/>
            <person name="Cochrane G."/>
            <person name="Meng A."/>
            <person name="Brown T."/>
            <person name="Cohen L."/>
        </authorList>
    </citation>
    <scope>NUCLEOTIDE SEQUENCE</scope>
    <source>
        <strain evidence="1">CCMP1452</strain>
    </source>
</reference>
<dbReference type="AlphaFoldDB" id="A0A7S2SC94"/>
<accession>A0A7S2SC94</accession>
<gene>
    <name evidence="1" type="ORF">EANT1437_LOCUS13862</name>
</gene>
<sequence length="129" mass="14675">MNRLRHKIVSKCGQKYTLDRQNWTTYANFNDMYNHIIKEMVNAGVAVELSDLVLRNRSGEVCNFYKDVVGYKVTDKIGEPQMCLVGDEVGGNICMKGDGNIGDELLLTARGTTPQNRPRRKIKQSHRLD</sequence>